<gene>
    <name evidence="1" type="ORF">EZS28_011155</name>
</gene>
<dbReference type="AlphaFoldDB" id="A0A5J4WEB5"/>
<name>A0A5J4WEB5_9EUKA</name>
<reference evidence="1 2" key="1">
    <citation type="submission" date="2019-03" db="EMBL/GenBank/DDBJ databases">
        <title>Single cell metagenomics reveals metabolic interactions within the superorganism composed of flagellate Streblomastix strix and complex community of Bacteroidetes bacteria on its surface.</title>
        <authorList>
            <person name="Treitli S.C."/>
            <person name="Kolisko M."/>
            <person name="Husnik F."/>
            <person name="Keeling P."/>
            <person name="Hampl V."/>
        </authorList>
    </citation>
    <scope>NUCLEOTIDE SEQUENCE [LARGE SCALE GENOMIC DNA]</scope>
    <source>
        <strain evidence="1">ST1C</strain>
    </source>
</reference>
<protein>
    <recommendedName>
        <fullName evidence="3">SPRY domain-containing protein</fullName>
    </recommendedName>
</protein>
<evidence type="ECO:0000313" key="1">
    <source>
        <dbReference type="EMBL" id="KAA6393317.1"/>
    </source>
</evidence>
<comment type="caution">
    <text evidence="1">The sequence shown here is derived from an EMBL/GenBank/DDBJ whole genome shotgun (WGS) entry which is preliminary data.</text>
</comment>
<dbReference type="Proteomes" id="UP000324800">
    <property type="component" value="Unassembled WGS sequence"/>
</dbReference>
<sequence length="102" mass="11443">MVSYGMSTYATMKCFHYEGNGTSENIANQDNQKIKVEYNSEKGNLVFFVDGVQQPVYASGINEKVRFIIYMYLAGSSCTIRSLKKLTSLTSGHVVNELAIIW</sequence>
<evidence type="ECO:0000313" key="2">
    <source>
        <dbReference type="Proteomes" id="UP000324800"/>
    </source>
</evidence>
<organism evidence="1 2">
    <name type="scientific">Streblomastix strix</name>
    <dbReference type="NCBI Taxonomy" id="222440"/>
    <lineage>
        <taxon>Eukaryota</taxon>
        <taxon>Metamonada</taxon>
        <taxon>Preaxostyla</taxon>
        <taxon>Oxymonadida</taxon>
        <taxon>Streblomastigidae</taxon>
        <taxon>Streblomastix</taxon>
    </lineage>
</organism>
<evidence type="ECO:0008006" key="3">
    <source>
        <dbReference type="Google" id="ProtNLM"/>
    </source>
</evidence>
<accession>A0A5J4WEB5</accession>
<proteinExistence type="predicted"/>
<dbReference type="EMBL" id="SNRW01002269">
    <property type="protein sequence ID" value="KAA6393317.1"/>
    <property type="molecule type" value="Genomic_DNA"/>
</dbReference>